<comment type="caution">
    <text evidence="10">The sequence shown here is derived from an EMBL/GenBank/DDBJ whole genome shotgun (WGS) entry which is preliminary data.</text>
</comment>
<dbReference type="FunFam" id="3.40.50.300:FF:001389">
    <property type="entry name" value="ATP-dependent DNA helicase RecQ"/>
    <property type="match status" value="1"/>
</dbReference>
<dbReference type="OrthoDB" id="10261556at2759"/>
<dbReference type="GO" id="GO:0009378">
    <property type="term" value="F:four-way junction helicase activity"/>
    <property type="evidence" value="ECO:0007669"/>
    <property type="project" value="TreeGrafter"/>
</dbReference>
<evidence type="ECO:0000313" key="10">
    <source>
        <dbReference type="EMBL" id="MQL98292.1"/>
    </source>
</evidence>
<reference evidence="10" key="1">
    <citation type="submission" date="2017-07" db="EMBL/GenBank/DDBJ databases">
        <title>Taro Niue Genome Assembly and Annotation.</title>
        <authorList>
            <person name="Atibalentja N."/>
            <person name="Keating K."/>
            <person name="Fields C.J."/>
        </authorList>
    </citation>
    <scope>NUCLEOTIDE SEQUENCE</scope>
    <source>
        <strain evidence="10">Niue_2</strain>
        <tissue evidence="10">Leaf</tissue>
    </source>
</reference>
<dbReference type="EMBL" id="NMUH01002166">
    <property type="protein sequence ID" value="MQL98292.1"/>
    <property type="molecule type" value="Genomic_DNA"/>
</dbReference>
<gene>
    <name evidence="10" type="ORF">Taro_030999</name>
</gene>
<dbReference type="Proteomes" id="UP000652761">
    <property type="component" value="Unassembled WGS sequence"/>
</dbReference>
<dbReference type="GO" id="GO:0003676">
    <property type="term" value="F:nucleic acid binding"/>
    <property type="evidence" value="ECO:0007669"/>
    <property type="project" value="InterPro"/>
</dbReference>
<evidence type="ECO:0000256" key="5">
    <source>
        <dbReference type="ARBA" id="ARBA00022840"/>
    </source>
</evidence>
<dbReference type="Pfam" id="PF16124">
    <property type="entry name" value="RecQ_Zn_bind"/>
    <property type="match status" value="1"/>
</dbReference>
<dbReference type="PANTHER" id="PTHR13710:SF155">
    <property type="entry name" value="ATP-DEPENDENT DNA HELICASE Q-LIKE 3"/>
    <property type="match status" value="1"/>
</dbReference>
<keyword evidence="4 7" id="KW-0347">Helicase</keyword>
<organism evidence="10 11">
    <name type="scientific">Colocasia esculenta</name>
    <name type="common">Wild taro</name>
    <name type="synonym">Arum esculentum</name>
    <dbReference type="NCBI Taxonomy" id="4460"/>
    <lineage>
        <taxon>Eukaryota</taxon>
        <taxon>Viridiplantae</taxon>
        <taxon>Streptophyta</taxon>
        <taxon>Embryophyta</taxon>
        <taxon>Tracheophyta</taxon>
        <taxon>Spermatophyta</taxon>
        <taxon>Magnoliopsida</taxon>
        <taxon>Liliopsida</taxon>
        <taxon>Araceae</taxon>
        <taxon>Aroideae</taxon>
        <taxon>Colocasieae</taxon>
        <taxon>Colocasia</taxon>
    </lineage>
</organism>
<dbReference type="InterPro" id="IPR027417">
    <property type="entry name" value="P-loop_NTPase"/>
</dbReference>
<dbReference type="SMART" id="SM00490">
    <property type="entry name" value="HELICc"/>
    <property type="match status" value="1"/>
</dbReference>
<proteinExistence type="inferred from homology"/>
<dbReference type="GO" id="GO:0005634">
    <property type="term" value="C:nucleus"/>
    <property type="evidence" value="ECO:0007669"/>
    <property type="project" value="UniProtKB-SubCell"/>
</dbReference>
<evidence type="ECO:0000256" key="3">
    <source>
        <dbReference type="ARBA" id="ARBA00022801"/>
    </source>
</evidence>
<keyword evidence="5 7" id="KW-0067">ATP-binding</keyword>
<keyword evidence="3 7" id="KW-0378">Hydrolase</keyword>
<dbReference type="FunFam" id="3.40.50.300:FF:002061">
    <property type="entry name" value="RecQ family DNA helicase"/>
    <property type="match status" value="1"/>
</dbReference>
<evidence type="ECO:0000256" key="1">
    <source>
        <dbReference type="ARBA" id="ARBA00005446"/>
    </source>
</evidence>
<protein>
    <recommendedName>
        <fullName evidence="7">ATP-dependent DNA helicase</fullName>
        <ecNumber evidence="7">5.6.2.4</ecNumber>
    </recommendedName>
</protein>
<dbReference type="GO" id="GO:0005737">
    <property type="term" value="C:cytoplasm"/>
    <property type="evidence" value="ECO:0007669"/>
    <property type="project" value="TreeGrafter"/>
</dbReference>
<dbReference type="Pfam" id="PF00270">
    <property type="entry name" value="DEAD"/>
    <property type="match status" value="1"/>
</dbReference>
<feature type="non-terminal residue" evidence="10">
    <location>
        <position position="1"/>
    </location>
</feature>
<dbReference type="SMART" id="SM00487">
    <property type="entry name" value="DEXDc"/>
    <property type="match status" value="1"/>
</dbReference>
<comment type="subcellular location">
    <subcellularLocation>
        <location evidence="7">Nucleus</location>
    </subcellularLocation>
</comment>
<dbReference type="AlphaFoldDB" id="A0A843VHS2"/>
<evidence type="ECO:0000259" key="9">
    <source>
        <dbReference type="PROSITE" id="PS51194"/>
    </source>
</evidence>
<dbReference type="CDD" id="cd18794">
    <property type="entry name" value="SF2_C_RecQ"/>
    <property type="match status" value="1"/>
</dbReference>
<feature type="domain" description="Helicase ATP-binding" evidence="8">
    <location>
        <begin position="88"/>
        <end position="254"/>
    </location>
</feature>
<dbReference type="PROSITE" id="PS51192">
    <property type="entry name" value="HELICASE_ATP_BIND_1"/>
    <property type="match status" value="1"/>
</dbReference>
<evidence type="ECO:0000256" key="7">
    <source>
        <dbReference type="RuleBase" id="RU364117"/>
    </source>
</evidence>
<evidence type="ECO:0000256" key="4">
    <source>
        <dbReference type="ARBA" id="ARBA00022806"/>
    </source>
</evidence>
<keyword evidence="2 7" id="KW-0547">Nucleotide-binding</keyword>
<keyword evidence="11" id="KW-1185">Reference proteome</keyword>
<feature type="domain" description="Helicase C-terminal" evidence="9">
    <location>
        <begin position="281"/>
        <end position="443"/>
    </location>
</feature>
<dbReference type="SUPFAM" id="SSF52540">
    <property type="entry name" value="P-loop containing nucleoside triphosphate hydrolases"/>
    <property type="match status" value="1"/>
</dbReference>
<evidence type="ECO:0000259" key="8">
    <source>
        <dbReference type="PROSITE" id="PS51192"/>
    </source>
</evidence>
<dbReference type="GO" id="GO:0000724">
    <property type="term" value="P:double-strand break repair via homologous recombination"/>
    <property type="evidence" value="ECO:0007669"/>
    <property type="project" value="TreeGrafter"/>
</dbReference>
<dbReference type="PROSITE" id="PS51194">
    <property type="entry name" value="HELICASE_CTER"/>
    <property type="match status" value="1"/>
</dbReference>
<dbReference type="GO" id="GO:0005524">
    <property type="term" value="F:ATP binding"/>
    <property type="evidence" value="ECO:0007669"/>
    <property type="project" value="UniProtKB-KW"/>
</dbReference>
<evidence type="ECO:0000313" key="11">
    <source>
        <dbReference type="Proteomes" id="UP000652761"/>
    </source>
</evidence>
<dbReference type="InterPro" id="IPR004589">
    <property type="entry name" value="DNA_helicase_ATP-dep_RecQ"/>
</dbReference>
<comment type="catalytic activity">
    <reaction evidence="6 7">
        <text>Couples ATP hydrolysis with the unwinding of duplex DNA by translocating in the 3'-5' direction.</text>
        <dbReference type="EC" id="5.6.2.4"/>
    </reaction>
</comment>
<evidence type="ECO:0000256" key="6">
    <source>
        <dbReference type="ARBA" id="ARBA00034617"/>
    </source>
</evidence>
<dbReference type="Gene3D" id="3.40.50.300">
    <property type="entry name" value="P-loop containing nucleotide triphosphate hydrolases"/>
    <property type="match status" value="2"/>
</dbReference>
<dbReference type="GO" id="GO:0016787">
    <property type="term" value="F:hydrolase activity"/>
    <property type="evidence" value="ECO:0007669"/>
    <property type="project" value="UniProtKB-KW"/>
</dbReference>
<dbReference type="CDD" id="cd17920">
    <property type="entry name" value="DEXHc_RecQ"/>
    <property type="match status" value="1"/>
</dbReference>
<comment type="similarity">
    <text evidence="1 7">Belongs to the helicase family. RecQ subfamily.</text>
</comment>
<dbReference type="InterPro" id="IPR011545">
    <property type="entry name" value="DEAD/DEAH_box_helicase_dom"/>
</dbReference>
<evidence type="ECO:0000256" key="2">
    <source>
        <dbReference type="ARBA" id="ARBA00022741"/>
    </source>
</evidence>
<dbReference type="GO" id="GO:0043138">
    <property type="term" value="F:3'-5' DNA helicase activity"/>
    <property type="evidence" value="ECO:0007669"/>
    <property type="project" value="UniProtKB-EC"/>
</dbReference>
<dbReference type="EC" id="5.6.2.4" evidence="7"/>
<dbReference type="Pfam" id="PF00271">
    <property type="entry name" value="Helicase_C"/>
    <property type="match status" value="1"/>
</dbReference>
<sequence length="589" mass="66229">FFFFPCLVEGILNISPYAKVAEGQLRSRPPFLHRLQFPVFGSLMKKSPLPLVEPAAPSKPPPGEEDLEELLRRHFGHTNFRGKQLEAIQAVLSGRDCFCLMPTGGGKSMCYQIPALARPGIVLVENQVMALKGKGVQAEYLSSTQTAQVREKIHGELECGKPSLRLLYVTPELIATFGFKSKLKKLHMRRLLSLVAIDEAHCVSTWGHDFRPTYRQLSSLKHDLPGVPILALTATAAPKVQKDVIESLGLHNPVVLKASFNRPNIFYEVRYKDVIDDTYADLSNLIKSSGSMCSIIYCLERSTCDDLSAHLKRNGISCAAYHAGLNNKVRSTVLDDWIASRIQVVVATVAFGVFLRISLEQGYFCNFPLNKGIDRKDVRFVCHYNIPKSMESFYQESGRAGRDHLQSKSLLYYGLDDRRRMEFILRNAGTKKQKSSTSSDALVEKSLEDFTRMVEYCEESGCRRKRILESFGEKETEFWNREDEENTSDDDISVSDDEAEVMNSHVKSKMSAKAEPMERIELLQHAEDIPQSPKSGMQYEPPNHLVALESPSPMPLGKKLLDPLKMGQRLLKTLIDPRPTALSIRAACK</sequence>
<dbReference type="InterPro" id="IPR014001">
    <property type="entry name" value="Helicase_ATP-bd"/>
</dbReference>
<dbReference type="PANTHER" id="PTHR13710">
    <property type="entry name" value="DNA HELICASE RECQ FAMILY MEMBER"/>
    <property type="match status" value="1"/>
</dbReference>
<dbReference type="GO" id="GO:0005694">
    <property type="term" value="C:chromosome"/>
    <property type="evidence" value="ECO:0007669"/>
    <property type="project" value="TreeGrafter"/>
</dbReference>
<dbReference type="InterPro" id="IPR001650">
    <property type="entry name" value="Helicase_C-like"/>
</dbReference>
<dbReference type="NCBIfam" id="TIGR00614">
    <property type="entry name" value="recQ_fam"/>
    <property type="match status" value="1"/>
</dbReference>
<keyword evidence="7" id="KW-0539">Nucleus</keyword>
<accession>A0A843VHS2</accession>
<comment type="catalytic activity">
    <reaction evidence="7">
        <text>ATP + H2O = ADP + phosphate + H(+)</text>
        <dbReference type="Rhea" id="RHEA:13065"/>
        <dbReference type="ChEBI" id="CHEBI:15377"/>
        <dbReference type="ChEBI" id="CHEBI:15378"/>
        <dbReference type="ChEBI" id="CHEBI:30616"/>
        <dbReference type="ChEBI" id="CHEBI:43474"/>
        <dbReference type="ChEBI" id="CHEBI:456216"/>
    </reaction>
</comment>
<name>A0A843VHS2_COLES</name>
<dbReference type="InterPro" id="IPR032284">
    <property type="entry name" value="RecQ_Zn-bd"/>
</dbReference>